<organism evidence="2 3">
    <name type="scientific">Sistotremastrum suecicum HHB10207 ss-3</name>
    <dbReference type="NCBI Taxonomy" id="1314776"/>
    <lineage>
        <taxon>Eukaryota</taxon>
        <taxon>Fungi</taxon>
        <taxon>Dikarya</taxon>
        <taxon>Basidiomycota</taxon>
        <taxon>Agaricomycotina</taxon>
        <taxon>Agaricomycetes</taxon>
        <taxon>Sistotremastrales</taxon>
        <taxon>Sistotremastraceae</taxon>
        <taxon>Sistotremastrum</taxon>
    </lineage>
</organism>
<proteinExistence type="predicted"/>
<dbReference type="PANTHER" id="PTHR33099:SF7">
    <property type="entry name" value="MYND-TYPE DOMAIN-CONTAINING PROTEIN"/>
    <property type="match status" value="1"/>
</dbReference>
<dbReference type="Proteomes" id="UP000076798">
    <property type="component" value="Unassembled WGS sequence"/>
</dbReference>
<accession>A0A165YQ73</accession>
<keyword evidence="3" id="KW-1185">Reference proteome</keyword>
<feature type="compositionally biased region" description="Basic and acidic residues" evidence="1">
    <location>
        <begin position="1"/>
        <end position="17"/>
    </location>
</feature>
<sequence length="1110" mass="124181">MHSHSAESGHVTNRDAYESDGGESTDDESYVKVPKPCTDIKAALASALETCSSKTNFRVTFAFTHTYNTTPHPGLNIAGLGQVPVPLTQSSAQSLIACCGPASLKRVKKMKAEKTWEILADKITFENPHWNKWFESSVIPQVRQQFDLDFVPKWSFTKLVLGGEGSCTMFDSSVPSSKSVFATLKIILPSLFDGGQLYMYHEGLEKSFDVAKESAFCTSIMASFWGTSSVSHPVKRGYRLALIFDISAPSHIPTPNLSKFSNTVSVLRHVLLSWRQDKSPGMPSKLAYILDRYPDRGMTGSNVNKLEVIRSLAKECNFRVYLATALLHIEGSTDLYGSGYDEDDHSNLDEVYGSGLTLTGAKDSEGQVDHLPADLQFEDPEDFIPCSMQDDGPVKQHFSKQTGEFEKVYETNVILLWPRNRDESVLAREWLASASKRLSRPTSGVPSAKLRRLAERMKACLMETMDRTGYRELCLAALRWNDANLFLRMSQNHHFPSLVSEFLTNQELVDITLAFGFEKMKDLLTRILADSCSNSGRFEFLTMLSNSELSQDQAVARWCEKQRDIAIRTLNYPYQEDIGHFMHFSRANGVEFVQSTLIPQLVSLKCRQEFWTPFLEALHAEREQLAPSTDAVDKMIKATLMSFLKTTELRLAIYRYPDGVQTTEYDPQSILELIQLCVNLNAMDACAVIFKKIEEFNKERGHASRKNLVTHVYRPILDAIPKLANLRQPINLHNPPFLLFLEMLAGEIMELNLRGTNPDGKAVVQAVKLCKSNGIKILGNRVMTILKEPESTPTRTLTLVRLLKATWQLDSTTDENPNLEKLIEKMIIFSISKADVICDESASRYSYRKPKHVQNAKDVLLLCLDADHAALASHLFARVLKSEKDAKPHFIQVVLPYIIEVQTELKSRNIPLSAEPFGTFCRSAIVKFATEIMGPRPAGYEPSMSQELAVFNCNCALCEDMKTKLANTKNPIKYEGNTSNSQHIEDQFGSQLGLTVRNTRLYKGRHSVNITKPATFVAFSEWCALSQTAINAIKALGDPVAQRNILGDDYSRVFDLVGLAIAIASRNADASSARSTGKRNSSSVSNKRSASDLSLVQKPRKRSRATNDEV</sequence>
<evidence type="ECO:0000313" key="3">
    <source>
        <dbReference type="Proteomes" id="UP000076798"/>
    </source>
</evidence>
<dbReference type="PANTHER" id="PTHR33099">
    <property type="entry name" value="FE2OG DIOXYGENASE DOMAIN-CONTAINING PROTEIN"/>
    <property type="match status" value="1"/>
</dbReference>
<reference evidence="2 3" key="1">
    <citation type="journal article" date="2016" name="Mol. Biol. Evol.">
        <title>Comparative Genomics of Early-Diverging Mushroom-Forming Fungi Provides Insights into the Origins of Lignocellulose Decay Capabilities.</title>
        <authorList>
            <person name="Nagy L.G."/>
            <person name="Riley R."/>
            <person name="Tritt A."/>
            <person name="Adam C."/>
            <person name="Daum C."/>
            <person name="Floudas D."/>
            <person name="Sun H."/>
            <person name="Yadav J.S."/>
            <person name="Pangilinan J."/>
            <person name="Larsson K.H."/>
            <person name="Matsuura K."/>
            <person name="Barry K."/>
            <person name="Labutti K."/>
            <person name="Kuo R."/>
            <person name="Ohm R.A."/>
            <person name="Bhattacharya S.S."/>
            <person name="Shirouzu T."/>
            <person name="Yoshinaga Y."/>
            <person name="Martin F.M."/>
            <person name="Grigoriev I.V."/>
            <person name="Hibbett D.S."/>
        </authorList>
    </citation>
    <scope>NUCLEOTIDE SEQUENCE [LARGE SCALE GENOMIC DNA]</scope>
    <source>
        <strain evidence="2 3">HHB10207 ss-3</strain>
    </source>
</reference>
<feature type="compositionally biased region" description="Acidic residues" evidence="1">
    <location>
        <begin position="18"/>
        <end position="28"/>
    </location>
</feature>
<dbReference type="AlphaFoldDB" id="A0A165YQ73"/>
<feature type="region of interest" description="Disordered" evidence="1">
    <location>
        <begin position="1"/>
        <end position="31"/>
    </location>
</feature>
<name>A0A165YQ73_9AGAM</name>
<protein>
    <submittedName>
        <fullName evidence="2">Uncharacterized protein</fullName>
    </submittedName>
</protein>
<feature type="region of interest" description="Disordered" evidence="1">
    <location>
        <begin position="1070"/>
        <end position="1110"/>
    </location>
</feature>
<dbReference type="EMBL" id="KV428237">
    <property type="protein sequence ID" value="KZT33491.1"/>
    <property type="molecule type" value="Genomic_DNA"/>
</dbReference>
<gene>
    <name evidence="2" type="ORF">SISSUDRAFT_1054155</name>
</gene>
<evidence type="ECO:0000256" key="1">
    <source>
        <dbReference type="SAM" id="MobiDB-lite"/>
    </source>
</evidence>
<evidence type="ECO:0000313" key="2">
    <source>
        <dbReference type="EMBL" id="KZT33491.1"/>
    </source>
</evidence>
<dbReference type="OrthoDB" id="124582at2759"/>
<feature type="compositionally biased region" description="Low complexity" evidence="1">
    <location>
        <begin position="1070"/>
        <end position="1088"/>
    </location>
</feature>